<dbReference type="Proteomes" id="UP000823775">
    <property type="component" value="Unassembled WGS sequence"/>
</dbReference>
<feature type="transmembrane region" description="Helical" evidence="1">
    <location>
        <begin position="15"/>
        <end position="32"/>
    </location>
</feature>
<protein>
    <submittedName>
        <fullName evidence="2">Uncharacterized protein</fullName>
    </submittedName>
</protein>
<name>A0ABS8SJT5_DATST</name>
<proteinExistence type="predicted"/>
<dbReference type="Gene3D" id="1.10.560.10">
    <property type="entry name" value="GroEL-like equatorial domain"/>
    <property type="match status" value="1"/>
</dbReference>
<evidence type="ECO:0000313" key="2">
    <source>
        <dbReference type="EMBL" id="MCD7459127.1"/>
    </source>
</evidence>
<dbReference type="EMBL" id="JACEIK010000564">
    <property type="protein sequence ID" value="MCD7459127.1"/>
    <property type="molecule type" value="Genomic_DNA"/>
</dbReference>
<keyword evidence="1" id="KW-0812">Transmembrane</keyword>
<keyword evidence="1" id="KW-1133">Transmembrane helix</keyword>
<keyword evidence="1" id="KW-0472">Membrane</keyword>
<accession>A0ABS8SJT5</accession>
<reference evidence="2 3" key="1">
    <citation type="journal article" date="2021" name="BMC Genomics">
        <title>Datura genome reveals duplications of psychoactive alkaloid biosynthetic genes and high mutation rate following tissue culture.</title>
        <authorList>
            <person name="Rajewski A."/>
            <person name="Carter-House D."/>
            <person name="Stajich J."/>
            <person name="Litt A."/>
        </authorList>
    </citation>
    <scope>NUCLEOTIDE SEQUENCE [LARGE SCALE GENOMIC DNA]</scope>
    <source>
        <strain evidence="2">AR-01</strain>
    </source>
</reference>
<keyword evidence="3" id="KW-1185">Reference proteome</keyword>
<organism evidence="2 3">
    <name type="scientific">Datura stramonium</name>
    <name type="common">Jimsonweed</name>
    <name type="synonym">Common thornapple</name>
    <dbReference type="NCBI Taxonomy" id="4076"/>
    <lineage>
        <taxon>Eukaryota</taxon>
        <taxon>Viridiplantae</taxon>
        <taxon>Streptophyta</taxon>
        <taxon>Embryophyta</taxon>
        <taxon>Tracheophyta</taxon>
        <taxon>Spermatophyta</taxon>
        <taxon>Magnoliopsida</taxon>
        <taxon>eudicotyledons</taxon>
        <taxon>Gunneridae</taxon>
        <taxon>Pentapetalae</taxon>
        <taxon>asterids</taxon>
        <taxon>lamiids</taxon>
        <taxon>Solanales</taxon>
        <taxon>Solanaceae</taxon>
        <taxon>Solanoideae</taxon>
        <taxon>Datureae</taxon>
        <taxon>Datura</taxon>
    </lineage>
</organism>
<evidence type="ECO:0000313" key="3">
    <source>
        <dbReference type="Proteomes" id="UP000823775"/>
    </source>
</evidence>
<gene>
    <name evidence="2" type="ORF">HAX54_040166</name>
</gene>
<dbReference type="InterPro" id="IPR027413">
    <property type="entry name" value="GROEL-like_equatorial_sf"/>
</dbReference>
<evidence type="ECO:0000256" key="1">
    <source>
        <dbReference type="SAM" id="Phobius"/>
    </source>
</evidence>
<comment type="caution">
    <text evidence="2">The sequence shown here is derived from an EMBL/GenBank/DDBJ whole genome shotgun (WGS) entry which is preliminary data.</text>
</comment>
<sequence length="90" mass="10000">MEKDMSEQGIVRTTMALSSLSGLSIINLIFCFEVSKYWRFQLSANDGANILESMDVDNNSEKLIVELSRNQDYELAIEPPGAIVVGERTG</sequence>